<comment type="caution">
    <text evidence="1">The sequence shown here is derived from an EMBL/GenBank/DDBJ whole genome shotgun (WGS) entry which is preliminary data.</text>
</comment>
<dbReference type="RefSeq" id="WP_146939188.1">
    <property type="nucleotide sequence ID" value="NZ_BJYJ01000001.1"/>
</dbReference>
<accession>A0A511YGF1</accession>
<name>A0A511YGF1_9FLAO</name>
<sequence>MAHKIFSREDFRKDETGIYILEVPKEIVGIGANLIIERQTADGTYEIVQADMHRHNESILIKWSEPFNGRLLYDE</sequence>
<dbReference type="EMBL" id="BJYJ01000001">
    <property type="protein sequence ID" value="GEN74282.1"/>
    <property type="molecule type" value="Genomic_DNA"/>
</dbReference>
<evidence type="ECO:0008006" key="3">
    <source>
        <dbReference type="Google" id="ProtNLM"/>
    </source>
</evidence>
<evidence type="ECO:0000313" key="2">
    <source>
        <dbReference type="Proteomes" id="UP000321863"/>
    </source>
</evidence>
<proteinExistence type="predicted"/>
<dbReference type="Proteomes" id="UP000321863">
    <property type="component" value="Unassembled WGS sequence"/>
</dbReference>
<organism evidence="1 2">
    <name type="scientific">Chryseobacterium hagamense</name>
    <dbReference type="NCBI Taxonomy" id="395935"/>
    <lineage>
        <taxon>Bacteria</taxon>
        <taxon>Pseudomonadati</taxon>
        <taxon>Bacteroidota</taxon>
        <taxon>Flavobacteriia</taxon>
        <taxon>Flavobacteriales</taxon>
        <taxon>Weeksellaceae</taxon>
        <taxon>Chryseobacterium group</taxon>
        <taxon>Chryseobacterium</taxon>
    </lineage>
</organism>
<reference evidence="1 2" key="1">
    <citation type="submission" date="2019-07" db="EMBL/GenBank/DDBJ databases">
        <title>Whole genome shotgun sequence of Chryseobacterium hagamense NBRC 105253.</title>
        <authorList>
            <person name="Hosoyama A."/>
            <person name="Uohara A."/>
            <person name="Ohji S."/>
            <person name="Ichikawa N."/>
        </authorList>
    </citation>
    <scope>NUCLEOTIDE SEQUENCE [LARGE SCALE GENOMIC DNA]</scope>
    <source>
        <strain evidence="1 2">NBRC 105253</strain>
    </source>
</reference>
<keyword evidence="2" id="KW-1185">Reference proteome</keyword>
<protein>
    <recommendedName>
        <fullName evidence="3">Glutathione synthase</fullName>
    </recommendedName>
</protein>
<dbReference type="OrthoDB" id="1272128at2"/>
<evidence type="ECO:0000313" key="1">
    <source>
        <dbReference type="EMBL" id="GEN74282.1"/>
    </source>
</evidence>
<dbReference type="AlphaFoldDB" id="A0A511YGF1"/>
<gene>
    <name evidence="1" type="ORF">CHA01nite_00220</name>
</gene>